<organism evidence="1 2">
    <name type="scientific">Treponema succinifaciens (strain ATCC 33096 / DSM 2489 / 6091)</name>
    <dbReference type="NCBI Taxonomy" id="869209"/>
    <lineage>
        <taxon>Bacteria</taxon>
        <taxon>Pseudomonadati</taxon>
        <taxon>Spirochaetota</taxon>
        <taxon>Spirochaetia</taxon>
        <taxon>Spirochaetales</taxon>
        <taxon>Treponemataceae</taxon>
        <taxon>Treponema</taxon>
    </lineage>
</organism>
<evidence type="ECO:0000313" key="2">
    <source>
        <dbReference type="Proteomes" id="UP000006852"/>
    </source>
</evidence>
<sequence length="176" mass="20182">MITQGKSSVAVGVRINKEQLNGFVKVGDYMPTQENNEKIVFENYPNGNHITGNTFGITDYILVYYKNTNELKYEMYGGSMKVKNFSDTVTNFELRDVYSVSADNFQQTLIYLGKSGQTIKLAYREFNGDFIKPAFSTEVSYDLSETKKIGYMNCEMEILEATNSYIKYKVIKNFND</sequence>
<reference evidence="1 2" key="1">
    <citation type="journal article" date="2011" name="Stand. Genomic Sci.">
        <title>Complete genome sequence of Treponema succinifaciens type strain (6091).</title>
        <authorList>
            <person name="Han C."/>
            <person name="Gronow S."/>
            <person name="Teshima H."/>
            <person name="Lapidus A."/>
            <person name="Nolan M."/>
            <person name="Lucas S."/>
            <person name="Hammon N."/>
            <person name="Deshpande S."/>
            <person name="Cheng J.F."/>
            <person name="Zeytun A."/>
            <person name="Tapia R."/>
            <person name="Goodwin L."/>
            <person name="Pitluck S."/>
            <person name="Liolios K."/>
            <person name="Pagani I."/>
            <person name="Ivanova N."/>
            <person name="Mavromatis K."/>
            <person name="Mikhailova N."/>
            <person name="Huntemann M."/>
            <person name="Pati A."/>
            <person name="Chen A."/>
            <person name="Palaniappan K."/>
            <person name="Land M."/>
            <person name="Hauser L."/>
            <person name="Brambilla E.M."/>
            <person name="Rohde M."/>
            <person name="Goker M."/>
            <person name="Woyke T."/>
            <person name="Bristow J."/>
            <person name="Eisen J.A."/>
            <person name="Markowitz V."/>
            <person name="Hugenholtz P."/>
            <person name="Kyrpides N.C."/>
            <person name="Klenk H.P."/>
            <person name="Detter J.C."/>
        </authorList>
    </citation>
    <scope>NUCLEOTIDE SEQUENCE [LARGE SCALE GENOMIC DNA]</scope>
    <source>
        <strain evidence="2">ATCC 33096 / DSM 2489 / 6091</strain>
    </source>
</reference>
<dbReference type="RefSeq" id="WP_013700896.1">
    <property type="nucleotide sequence ID" value="NC_015385.1"/>
</dbReference>
<dbReference type="AlphaFoldDB" id="F2NUM6"/>
<dbReference type="KEGG" id="tsu:Tresu_0648"/>
<name>F2NUM6_TRES6</name>
<dbReference type="STRING" id="869209.Tresu_0648"/>
<evidence type="ECO:0000313" key="1">
    <source>
        <dbReference type="EMBL" id="AEB13589.1"/>
    </source>
</evidence>
<dbReference type="GeneID" id="302999836"/>
<proteinExistence type="predicted"/>
<accession>F2NUM6</accession>
<reference evidence="2" key="2">
    <citation type="submission" date="2011-04" db="EMBL/GenBank/DDBJ databases">
        <title>The complete genome of chromosome of Treponema succinifaciens DSM 2489.</title>
        <authorList>
            <person name="Lucas S."/>
            <person name="Copeland A."/>
            <person name="Lapidus A."/>
            <person name="Bruce D."/>
            <person name="Goodwin L."/>
            <person name="Pitluck S."/>
            <person name="Peters L."/>
            <person name="Kyrpides N."/>
            <person name="Mavromatis K."/>
            <person name="Ivanova N."/>
            <person name="Ovchinnikova G."/>
            <person name="Teshima H."/>
            <person name="Detter J.C."/>
            <person name="Tapia R."/>
            <person name="Han C."/>
            <person name="Land M."/>
            <person name="Hauser L."/>
            <person name="Markowitz V."/>
            <person name="Cheng J.-F."/>
            <person name="Hugenholtz P."/>
            <person name="Woyke T."/>
            <person name="Wu D."/>
            <person name="Gronow S."/>
            <person name="Wellnitz S."/>
            <person name="Brambilla E."/>
            <person name="Klenk H.-P."/>
            <person name="Eisen J.A."/>
        </authorList>
    </citation>
    <scope>NUCLEOTIDE SEQUENCE [LARGE SCALE GENOMIC DNA]</scope>
    <source>
        <strain evidence="2">ATCC 33096 / DSM 2489 / 6091</strain>
    </source>
</reference>
<dbReference type="OrthoDB" id="1419830at2"/>
<gene>
    <name evidence="1" type="ordered locus">Tresu_0648</name>
</gene>
<dbReference type="Proteomes" id="UP000006852">
    <property type="component" value="Chromosome"/>
</dbReference>
<keyword evidence="2" id="KW-1185">Reference proteome</keyword>
<dbReference type="HOGENOM" id="CLU_106292_0_0_12"/>
<dbReference type="EMBL" id="CP002631">
    <property type="protein sequence ID" value="AEB13589.1"/>
    <property type="molecule type" value="Genomic_DNA"/>
</dbReference>
<protein>
    <submittedName>
        <fullName evidence="1">Uncharacterized protein</fullName>
    </submittedName>
</protein>